<keyword evidence="3" id="KW-0472">Membrane</keyword>
<evidence type="ECO:0000256" key="3">
    <source>
        <dbReference type="RuleBase" id="RU365011"/>
    </source>
</evidence>
<comment type="caution">
    <text evidence="6">The sequence shown here is derived from an EMBL/GenBank/DDBJ whole genome shotgun (WGS) entry which is preliminary data.</text>
</comment>
<dbReference type="InterPro" id="IPR012908">
    <property type="entry name" value="PGAP1-ab_dom-like"/>
</dbReference>
<dbReference type="Proteomes" id="UP000288725">
    <property type="component" value="Unassembled WGS sequence"/>
</dbReference>
<comment type="function">
    <text evidence="1 3">Involved in inositol deacylation of GPI-anchored proteins which plays important roles in the quality control and ER-associated degradation of GPI-anchored proteins.</text>
</comment>
<evidence type="ECO:0000259" key="5">
    <source>
        <dbReference type="Pfam" id="PF07819"/>
    </source>
</evidence>
<dbReference type="PANTHER" id="PTHR11440">
    <property type="entry name" value="LECITHIN-CHOLESTEROL ACYLTRANSFERASE-RELATED"/>
    <property type="match status" value="1"/>
</dbReference>
<organism evidence="6 7">
    <name type="scientific">Verticillium dahliae</name>
    <name type="common">Verticillium wilt</name>
    <dbReference type="NCBI Taxonomy" id="27337"/>
    <lineage>
        <taxon>Eukaryota</taxon>
        <taxon>Fungi</taxon>
        <taxon>Dikarya</taxon>
        <taxon>Ascomycota</taxon>
        <taxon>Pezizomycotina</taxon>
        <taxon>Sordariomycetes</taxon>
        <taxon>Hypocreomycetidae</taxon>
        <taxon>Glomerellales</taxon>
        <taxon>Plectosphaerellaceae</taxon>
        <taxon>Verticillium</taxon>
    </lineage>
</organism>
<keyword evidence="3" id="KW-0813">Transport</keyword>
<keyword evidence="3" id="KW-0256">Endoplasmic reticulum</keyword>
<evidence type="ECO:0000256" key="2">
    <source>
        <dbReference type="ARBA" id="ARBA00015856"/>
    </source>
</evidence>
<dbReference type="AlphaFoldDB" id="A0A444RVC5"/>
<comment type="similarity">
    <text evidence="3">Belongs to the GPI inositol-deacylase family.</text>
</comment>
<keyword evidence="3" id="KW-0378">Hydrolase</keyword>
<comment type="subcellular location">
    <subcellularLocation>
        <location evidence="3">Endoplasmic reticulum membrane</location>
    </subcellularLocation>
</comment>
<dbReference type="EC" id="3.1.-.-" evidence="3"/>
<evidence type="ECO:0000256" key="1">
    <source>
        <dbReference type="ARBA" id="ARBA00003496"/>
    </source>
</evidence>
<feature type="domain" description="GPI inositol-deacylase PGAP1-like alpha/beta" evidence="5">
    <location>
        <begin position="152"/>
        <end position="199"/>
    </location>
</feature>
<dbReference type="Pfam" id="PF07819">
    <property type="entry name" value="PGAP1"/>
    <property type="match status" value="1"/>
</dbReference>
<feature type="region of interest" description="Disordered" evidence="4">
    <location>
        <begin position="34"/>
        <end position="57"/>
    </location>
</feature>
<dbReference type="Gene3D" id="3.40.50.1820">
    <property type="entry name" value="alpha/beta hydrolase"/>
    <property type="match status" value="1"/>
</dbReference>
<accession>A0A444RVC5</accession>
<dbReference type="GO" id="GO:0005789">
    <property type="term" value="C:endoplasmic reticulum membrane"/>
    <property type="evidence" value="ECO:0007669"/>
    <property type="project" value="UniProtKB-SubCell"/>
</dbReference>
<keyword evidence="3" id="KW-0653">Protein transport</keyword>
<gene>
    <name evidence="6" type="ORF">VDGE_01513</name>
</gene>
<dbReference type="GO" id="GO:0016788">
    <property type="term" value="F:hydrolase activity, acting on ester bonds"/>
    <property type="evidence" value="ECO:0007669"/>
    <property type="project" value="InterPro"/>
</dbReference>
<proteinExistence type="inferred from homology"/>
<sequence length="346" mass="38320">MSWQQGAALEKHDGSIRIMISRARLAFRASPAPVAASRATRSRTLHTSPQPWKDHHDPRFKELGREILDDYAQVRDHYESPKNALVLAHGLLGFSEIRAPLQFLPAIHYWHGITDALQTLAPSLPIITPSVPPTGSIEQRAEALAVAIEAGAPRGRPVNIIAHSMGGLDARYMIARLRPAGVRVASLVTISTPHHGSAFADFMLHAARLSDWYGVMGTVGLGTGAFDQLTTAYLRDDFNPATPDDPDTRYFSFGAATDLPGLLSPFRHSWRVVTRDEGPNDGLVSVQSSRWGDYRGTLRGVSHLDLINWTNRLRWETRRIWTGQRRPFNAVALYLDIADMLAKEGL</sequence>
<evidence type="ECO:0000256" key="4">
    <source>
        <dbReference type="SAM" id="MobiDB-lite"/>
    </source>
</evidence>
<reference evidence="6 7" key="1">
    <citation type="submission" date="2018-12" db="EMBL/GenBank/DDBJ databases">
        <title>Genome of Verticillium dahliae isolate Getta Getta.</title>
        <authorList>
            <person name="Gardiner D.M."/>
        </authorList>
    </citation>
    <scope>NUCLEOTIDE SEQUENCE [LARGE SCALE GENOMIC DNA]</scope>
    <source>
        <strain evidence="6 7">Getta Getta</strain>
    </source>
</reference>
<dbReference type="EMBL" id="RSDZ01000070">
    <property type="protein sequence ID" value="RXG45097.1"/>
    <property type="molecule type" value="Genomic_DNA"/>
</dbReference>
<dbReference type="InterPro" id="IPR029058">
    <property type="entry name" value="AB_hydrolase_fold"/>
</dbReference>
<dbReference type="GO" id="GO:0015031">
    <property type="term" value="P:protein transport"/>
    <property type="evidence" value="ECO:0007669"/>
    <property type="project" value="UniProtKB-KW"/>
</dbReference>
<protein>
    <recommendedName>
        <fullName evidence="2 3">GPI inositol-deacylase</fullName>
        <ecNumber evidence="3">3.1.-.-</ecNumber>
    </recommendedName>
</protein>
<dbReference type="SUPFAM" id="SSF53474">
    <property type="entry name" value="alpha/beta-Hydrolases"/>
    <property type="match status" value="1"/>
</dbReference>
<evidence type="ECO:0000313" key="7">
    <source>
        <dbReference type="Proteomes" id="UP000288725"/>
    </source>
</evidence>
<evidence type="ECO:0000313" key="6">
    <source>
        <dbReference type="EMBL" id="RXG45097.1"/>
    </source>
</evidence>
<name>A0A444RVC5_VERDA</name>